<feature type="chain" id="PRO_5042070024" evidence="1">
    <location>
        <begin position="20"/>
        <end position="147"/>
    </location>
</feature>
<evidence type="ECO:0000313" key="3">
    <source>
        <dbReference type="Proteomes" id="UP001295684"/>
    </source>
</evidence>
<reference evidence="2" key="1">
    <citation type="submission" date="2023-07" db="EMBL/GenBank/DDBJ databases">
        <authorList>
            <consortium name="AG Swart"/>
            <person name="Singh M."/>
            <person name="Singh A."/>
            <person name="Seah K."/>
            <person name="Emmerich C."/>
        </authorList>
    </citation>
    <scope>NUCLEOTIDE SEQUENCE</scope>
    <source>
        <strain evidence="2">DP1</strain>
    </source>
</reference>
<keyword evidence="1" id="KW-0732">Signal</keyword>
<feature type="signal peptide" evidence="1">
    <location>
        <begin position="1"/>
        <end position="19"/>
    </location>
</feature>
<comment type="caution">
    <text evidence="2">The sequence shown here is derived from an EMBL/GenBank/DDBJ whole genome shotgun (WGS) entry which is preliminary data.</text>
</comment>
<gene>
    <name evidence="2" type="ORF">ECRASSUSDP1_LOCUS13645</name>
</gene>
<accession>A0AAD1UQC7</accession>
<proteinExistence type="predicted"/>
<keyword evidence="3" id="KW-1185">Reference proteome</keyword>
<protein>
    <submittedName>
        <fullName evidence="2">Uncharacterized protein</fullName>
    </submittedName>
</protein>
<dbReference type="EMBL" id="CAMPGE010013594">
    <property type="protein sequence ID" value="CAI2372316.1"/>
    <property type="molecule type" value="Genomic_DNA"/>
</dbReference>
<organism evidence="2 3">
    <name type="scientific">Euplotes crassus</name>
    <dbReference type="NCBI Taxonomy" id="5936"/>
    <lineage>
        <taxon>Eukaryota</taxon>
        <taxon>Sar</taxon>
        <taxon>Alveolata</taxon>
        <taxon>Ciliophora</taxon>
        <taxon>Intramacronucleata</taxon>
        <taxon>Spirotrichea</taxon>
        <taxon>Hypotrichia</taxon>
        <taxon>Euplotida</taxon>
        <taxon>Euplotidae</taxon>
        <taxon>Moneuplotes</taxon>
    </lineage>
</organism>
<evidence type="ECO:0000313" key="2">
    <source>
        <dbReference type="EMBL" id="CAI2372316.1"/>
    </source>
</evidence>
<dbReference type="AlphaFoldDB" id="A0AAD1UQC7"/>
<evidence type="ECO:0000256" key="1">
    <source>
        <dbReference type="SAM" id="SignalP"/>
    </source>
</evidence>
<sequence>MISCFTSLIFWLFFTGAKKANNSLASKSQRKQQDFVRKILAFLGIVGRVGSGGRNSGTMSKKSSNCLITFTYTKNIEETKHALFQSSYDSQINKCKRIRQDREERKANKSNKKSLNKDELIEKLWRIRNSFPNISKRFHPSCDECKC</sequence>
<name>A0AAD1UQC7_EUPCR</name>
<dbReference type="Proteomes" id="UP001295684">
    <property type="component" value="Unassembled WGS sequence"/>
</dbReference>